<evidence type="ECO:0000256" key="1">
    <source>
        <dbReference type="SAM" id="Phobius"/>
    </source>
</evidence>
<dbReference type="PANTHER" id="PTHR36396">
    <property type="entry name" value="MALTASE-GLUCOAMYLASE, INTESTINAL PROTEIN"/>
    <property type="match status" value="1"/>
</dbReference>
<keyword evidence="3" id="KW-1185">Reference proteome</keyword>
<protein>
    <submittedName>
        <fullName evidence="2">Uncharacterized protein</fullName>
    </submittedName>
</protein>
<keyword evidence="1" id="KW-0472">Membrane</keyword>
<dbReference type="OrthoDB" id="1932454at2759"/>
<dbReference type="EMBL" id="PKPP01006196">
    <property type="protein sequence ID" value="PWA57330.1"/>
    <property type="molecule type" value="Genomic_DNA"/>
</dbReference>
<proteinExistence type="predicted"/>
<reference evidence="2 3" key="1">
    <citation type="journal article" date="2018" name="Mol. Plant">
        <title>The genome of Artemisia annua provides insight into the evolution of Asteraceae family and artemisinin biosynthesis.</title>
        <authorList>
            <person name="Shen Q."/>
            <person name="Zhang L."/>
            <person name="Liao Z."/>
            <person name="Wang S."/>
            <person name="Yan T."/>
            <person name="Shi P."/>
            <person name="Liu M."/>
            <person name="Fu X."/>
            <person name="Pan Q."/>
            <person name="Wang Y."/>
            <person name="Lv Z."/>
            <person name="Lu X."/>
            <person name="Zhang F."/>
            <person name="Jiang W."/>
            <person name="Ma Y."/>
            <person name="Chen M."/>
            <person name="Hao X."/>
            <person name="Li L."/>
            <person name="Tang Y."/>
            <person name="Lv G."/>
            <person name="Zhou Y."/>
            <person name="Sun X."/>
            <person name="Brodelius P.E."/>
            <person name="Rose J.K.C."/>
            <person name="Tang K."/>
        </authorList>
    </citation>
    <scope>NUCLEOTIDE SEQUENCE [LARGE SCALE GENOMIC DNA]</scope>
    <source>
        <strain evidence="3">cv. Huhao1</strain>
        <tissue evidence="2">Leaf</tissue>
    </source>
</reference>
<evidence type="ECO:0000313" key="2">
    <source>
        <dbReference type="EMBL" id="PWA57330.1"/>
    </source>
</evidence>
<gene>
    <name evidence="2" type="ORF">CTI12_AA314420</name>
</gene>
<comment type="caution">
    <text evidence="2">The sequence shown here is derived from an EMBL/GenBank/DDBJ whole genome shotgun (WGS) entry which is preliminary data.</text>
</comment>
<dbReference type="AlphaFoldDB" id="A0A2U1M7V9"/>
<accession>A0A2U1M7V9</accession>
<organism evidence="2 3">
    <name type="scientific">Artemisia annua</name>
    <name type="common">Sweet wormwood</name>
    <dbReference type="NCBI Taxonomy" id="35608"/>
    <lineage>
        <taxon>Eukaryota</taxon>
        <taxon>Viridiplantae</taxon>
        <taxon>Streptophyta</taxon>
        <taxon>Embryophyta</taxon>
        <taxon>Tracheophyta</taxon>
        <taxon>Spermatophyta</taxon>
        <taxon>Magnoliopsida</taxon>
        <taxon>eudicotyledons</taxon>
        <taxon>Gunneridae</taxon>
        <taxon>Pentapetalae</taxon>
        <taxon>asterids</taxon>
        <taxon>campanulids</taxon>
        <taxon>Asterales</taxon>
        <taxon>Asteraceae</taxon>
        <taxon>Asteroideae</taxon>
        <taxon>Anthemideae</taxon>
        <taxon>Artemisiinae</taxon>
        <taxon>Artemisia</taxon>
    </lineage>
</organism>
<dbReference type="STRING" id="35608.A0A2U1M7V9"/>
<dbReference type="PANTHER" id="PTHR36396:SF1">
    <property type="entry name" value="MALTASE-GLUCOAMYLASE, INTESTINAL PROTEIN"/>
    <property type="match status" value="1"/>
</dbReference>
<name>A0A2U1M7V9_ARTAN</name>
<keyword evidence="1" id="KW-1133">Transmembrane helix</keyword>
<feature type="transmembrane region" description="Helical" evidence="1">
    <location>
        <begin position="88"/>
        <end position="110"/>
    </location>
</feature>
<evidence type="ECO:0000313" key="3">
    <source>
        <dbReference type="Proteomes" id="UP000245207"/>
    </source>
</evidence>
<sequence>MKIGDEGLPMGLYIEAVKDGEESVSFGPNSVLVSYGEGWKLQTVAETQGGARARPGVRRTPKYESSPLGMDELQSTKGLLPSNIGPGYIAKVLLAFLFLFVFGAIFTLALENLPKFLIYINSSV</sequence>
<keyword evidence="1" id="KW-0812">Transmembrane</keyword>
<dbReference type="Proteomes" id="UP000245207">
    <property type="component" value="Unassembled WGS sequence"/>
</dbReference>